<dbReference type="AlphaFoldDB" id="A0AAJ7RZS3"/>
<dbReference type="Proteomes" id="UP000694925">
    <property type="component" value="Unplaced"/>
</dbReference>
<feature type="region of interest" description="Disordered" evidence="1">
    <location>
        <begin position="24"/>
        <end position="68"/>
    </location>
</feature>
<evidence type="ECO:0000313" key="3">
    <source>
        <dbReference type="RefSeq" id="XP_026668789.1"/>
    </source>
</evidence>
<evidence type="ECO:0000313" key="2">
    <source>
        <dbReference type="Proteomes" id="UP000694925"/>
    </source>
</evidence>
<sequence length="148" mass="17102">MTNEKCTSYLGRLIDYVHSGVRWTSSKKQSACPHKQKRIDQERSQDHLEDGDKKDKDKESKKSYVDPRQEICPSVRTTCCYIKMQDPCRPCCCGKPLPPPCPPKGRYHEPREPVCGCDLCQKYPGHKCCDRNRAFRGIKIDGEYFEKA</sequence>
<keyword evidence="2" id="KW-1185">Reference proteome</keyword>
<protein>
    <submittedName>
        <fullName evidence="3">Uncharacterized protein LOC108624272</fullName>
    </submittedName>
</protein>
<organism evidence="2 3">
    <name type="scientific">Ceratina calcarata</name>
    <dbReference type="NCBI Taxonomy" id="156304"/>
    <lineage>
        <taxon>Eukaryota</taxon>
        <taxon>Metazoa</taxon>
        <taxon>Ecdysozoa</taxon>
        <taxon>Arthropoda</taxon>
        <taxon>Hexapoda</taxon>
        <taxon>Insecta</taxon>
        <taxon>Pterygota</taxon>
        <taxon>Neoptera</taxon>
        <taxon>Endopterygota</taxon>
        <taxon>Hymenoptera</taxon>
        <taxon>Apocrita</taxon>
        <taxon>Aculeata</taxon>
        <taxon>Apoidea</taxon>
        <taxon>Anthophila</taxon>
        <taxon>Apidae</taxon>
        <taxon>Ceratina</taxon>
        <taxon>Zadontomerus</taxon>
    </lineage>
</organism>
<accession>A0AAJ7RZS3</accession>
<reference evidence="3" key="1">
    <citation type="submission" date="2025-08" db="UniProtKB">
        <authorList>
            <consortium name="RefSeq"/>
        </authorList>
    </citation>
    <scope>IDENTIFICATION</scope>
    <source>
        <tissue evidence="3">Whole body</tissue>
    </source>
</reference>
<gene>
    <name evidence="3" type="primary">LOC108624272</name>
</gene>
<proteinExistence type="predicted"/>
<dbReference type="GeneID" id="108624272"/>
<dbReference type="RefSeq" id="XP_026668789.1">
    <property type="nucleotide sequence ID" value="XM_026812988.1"/>
</dbReference>
<name>A0AAJ7RZS3_9HYME</name>
<evidence type="ECO:0000256" key="1">
    <source>
        <dbReference type="SAM" id="MobiDB-lite"/>
    </source>
</evidence>
<feature type="compositionally biased region" description="Basic and acidic residues" evidence="1">
    <location>
        <begin position="38"/>
        <end position="68"/>
    </location>
</feature>
<dbReference type="KEGG" id="ccal:108624272"/>